<comment type="caution">
    <text evidence="1">The sequence shown here is derived from an EMBL/GenBank/DDBJ whole genome shotgun (WGS) entry which is preliminary data.</text>
</comment>
<evidence type="ECO:0000313" key="1">
    <source>
        <dbReference type="EMBL" id="MDG5977740.1"/>
    </source>
</evidence>
<dbReference type="RefSeq" id="WP_068174806.1">
    <property type="nucleotide sequence ID" value="NZ_AOGK01000025.1"/>
</dbReference>
<dbReference type="EMBL" id="AOGK01000025">
    <property type="protein sequence ID" value="MDG5977740.1"/>
    <property type="molecule type" value="Genomic_DNA"/>
</dbReference>
<organism evidence="1 2">
    <name type="scientific">Hydrogenophaga taeniospiralis CCUG 15921</name>
    <dbReference type="NCBI Taxonomy" id="1281780"/>
    <lineage>
        <taxon>Bacteria</taxon>
        <taxon>Pseudomonadati</taxon>
        <taxon>Pseudomonadota</taxon>
        <taxon>Betaproteobacteria</taxon>
        <taxon>Burkholderiales</taxon>
        <taxon>Comamonadaceae</taxon>
        <taxon>Hydrogenophaga</taxon>
    </lineage>
</organism>
<keyword evidence="2" id="KW-1185">Reference proteome</keyword>
<sequence>MSTLDQQLATASAGIPECVAAGYVDIQSGMLLAIKTVDSHPSEVIDLVAAATGDLFAGSNVTAIEQMFNKSRGLASSDHHYFQEIIVNSDNLIHVFMRGKRYSNYVAVFVCRRSANLGMVLTKARMAMPELESKV</sequence>
<dbReference type="AlphaFoldDB" id="A0A9X4NTL9"/>
<dbReference type="OrthoDB" id="3531601at2"/>
<accession>A0A9X4NTL9</accession>
<evidence type="ECO:0000313" key="2">
    <source>
        <dbReference type="Proteomes" id="UP001152876"/>
    </source>
</evidence>
<gene>
    <name evidence="1" type="ORF">H010_20981</name>
</gene>
<name>A0A9X4NTL9_9BURK</name>
<dbReference type="Proteomes" id="UP001152876">
    <property type="component" value="Unassembled WGS sequence"/>
</dbReference>
<reference evidence="1" key="1">
    <citation type="submission" date="2013-01" db="EMBL/GenBank/DDBJ databases">
        <title>Genome draft of Hydrogenophaga taeniospiralis 2K1.</title>
        <authorList>
            <person name="Gomila M."/>
            <person name="Lalucat J."/>
        </authorList>
    </citation>
    <scope>NUCLEOTIDE SEQUENCE</scope>
    <source>
        <strain evidence="1">CCUG 15921</strain>
    </source>
</reference>
<protein>
    <submittedName>
        <fullName evidence="1">Pas sensor protein</fullName>
    </submittedName>
</protein>
<proteinExistence type="predicted"/>